<evidence type="ECO:0000313" key="3">
    <source>
        <dbReference type="EMBL" id="AOW29259.1"/>
    </source>
</evidence>
<keyword evidence="1" id="KW-0732">Signal</keyword>
<evidence type="ECO:0000256" key="1">
    <source>
        <dbReference type="SAM" id="SignalP"/>
    </source>
</evidence>
<proteinExistence type="predicted"/>
<protein>
    <submittedName>
        <fullName evidence="3">Uncharacterized protein</fullName>
    </submittedName>
</protein>
<dbReference type="VEuPathDB" id="FungiDB:C4_05200C_A"/>
<reference evidence="3 4" key="2">
    <citation type="journal article" date="2007" name="Genome Biol.">
        <title>Assembly of the Candida albicans genome into sixteen supercontigs aligned on the eight chromosomes.</title>
        <authorList>
            <person name="van het Hoog M."/>
            <person name="Rast T.J."/>
            <person name="Martchenko M."/>
            <person name="Grindle S."/>
            <person name="Dignard D."/>
            <person name="Hogues H."/>
            <person name="Cuomo C."/>
            <person name="Berriman M."/>
            <person name="Scherer S."/>
            <person name="Magee B.B."/>
            <person name="Whiteway M."/>
            <person name="Chibana H."/>
            <person name="Nantel A."/>
            <person name="Magee P.T."/>
        </authorList>
    </citation>
    <scope>GENOME REANNOTATION</scope>
    <source>
        <strain evidence="4">SC5314 / ATCC MYA-2876</strain>
    </source>
</reference>
<dbReference type="Proteomes" id="UP000000559">
    <property type="component" value="Chromosome 4"/>
</dbReference>
<evidence type="ECO:0000313" key="4">
    <source>
        <dbReference type="Proteomes" id="UP000000559"/>
    </source>
</evidence>
<feature type="signal peptide" evidence="1">
    <location>
        <begin position="1"/>
        <end position="20"/>
    </location>
</feature>
<keyword evidence="4" id="KW-1185">Reference proteome</keyword>
<dbReference type="InParanoid" id="A0A1D8PMA7"/>
<name>A0A1D8PMA7_CANAL</name>
<dbReference type="AlphaFoldDB" id="A0A1D8PMA7"/>
<dbReference type="CGD" id="CAL0000193682">
    <property type="gene designation" value="orf19.14149"/>
</dbReference>
<organism evidence="3 4">
    <name type="scientific">Candida albicans (strain SC5314 / ATCC MYA-2876)</name>
    <name type="common">Yeast</name>
    <dbReference type="NCBI Taxonomy" id="237561"/>
    <lineage>
        <taxon>Eukaryota</taxon>
        <taxon>Fungi</taxon>
        <taxon>Dikarya</taxon>
        <taxon>Ascomycota</taxon>
        <taxon>Saccharomycotina</taxon>
        <taxon>Pichiomycetes</taxon>
        <taxon>Debaryomycetaceae</taxon>
        <taxon>Candida/Lodderomyces clade</taxon>
        <taxon>Candida</taxon>
    </lineage>
</organism>
<dbReference type="OrthoDB" id="4025660at2759"/>
<dbReference type="KEGG" id="cal:CAALFM_C405200CA"/>
<evidence type="ECO:0000313" key="2">
    <source>
        <dbReference type="CGD" id="CAL0000193682"/>
    </source>
</evidence>
<feature type="chain" id="PRO_5009111247" evidence="1">
    <location>
        <begin position="21"/>
        <end position="157"/>
    </location>
</feature>
<reference evidence="3 4" key="3">
    <citation type="journal article" date="2013" name="Genome Biol.">
        <title>Assembly of a phased diploid Candida albicans genome facilitates allele-specific measurements and provides a simple model for repeat and indel structure.</title>
        <authorList>
            <person name="Muzzey D."/>
            <person name="Schwartz K."/>
            <person name="Weissman J.S."/>
            <person name="Sherlock G."/>
        </authorList>
    </citation>
    <scope>NUCLEOTIDE SEQUENCE [LARGE SCALE GENOMIC DNA]</scope>
    <source>
        <strain evidence="4">SC5314 / ATCC MYA-2876</strain>
    </source>
</reference>
<sequence length="157" mass="16062">MKFATAFAILSGLLVAKANAATVSTTVNPSSLASALADAKVSVAASPSSSSADIKITGNGGVNLGNIDFSCNHHCHMAIKAVEDNCGGKDFDCISDLSDDQLWNHVKECNCINPFGLLDTNTLKTGVIKAGKANINIQASGSFSFGNTDSTSTTTSS</sequence>
<dbReference type="GeneID" id="3646153"/>
<reference evidence="3 4" key="1">
    <citation type="journal article" date="2004" name="Proc. Natl. Acad. Sci. U.S.A.">
        <title>The diploid genome sequence of Candida albicans.</title>
        <authorList>
            <person name="Jones T."/>
            <person name="Federspiel N.A."/>
            <person name="Chibana H."/>
            <person name="Dungan J."/>
            <person name="Kalman S."/>
            <person name="Magee B.B."/>
            <person name="Newport G."/>
            <person name="Thorstenson Y.R."/>
            <person name="Agabian N."/>
            <person name="Magee P.T."/>
            <person name="Davis R.W."/>
            <person name="Scherer S."/>
        </authorList>
    </citation>
    <scope>NUCLEOTIDE SEQUENCE [LARGE SCALE GENOMIC DNA]</scope>
    <source>
        <strain evidence="4">SC5314 / ATCC MYA-2876</strain>
    </source>
</reference>
<gene>
    <name evidence="3" type="ordered locus">CAALFM_C405200CA</name>
    <name evidence="2" type="ordered locus">orf19.14149</name>
</gene>
<dbReference type="EMBL" id="CP017626">
    <property type="protein sequence ID" value="AOW29259.1"/>
    <property type="molecule type" value="Genomic_DNA"/>
</dbReference>
<accession>A0A1D8PMA7</accession>
<dbReference type="RefSeq" id="XP_712247.1">
    <property type="nucleotide sequence ID" value="XM_707154.1"/>
</dbReference>